<accession>A0A9P5TV04</accession>
<dbReference type="OrthoDB" id="2634326at2759"/>
<dbReference type="Proteomes" id="UP000772434">
    <property type="component" value="Unassembled WGS sequence"/>
</dbReference>
<keyword evidence="2" id="KW-1185">Reference proteome</keyword>
<dbReference type="AlphaFoldDB" id="A0A9P5TV04"/>
<sequence length="99" mass="11554">VHHLLAQLTIPSLFEQAVMRWHIAQRMILFIEVQITWLVDVKPTFAEPDAWKVHSLCNIVGAVTEDSLVVERLYRAGIPVWYYRSLEHESTIKVAEWVD</sequence>
<evidence type="ECO:0000313" key="2">
    <source>
        <dbReference type="Proteomes" id="UP000772434"/>
    </source>
</evidence>
<gene>
    <name evidence="1" type="ORF">BDP27DRAFT_1203997</name>
</gene>
<evidence type="ECO:0000313" key="1">
    <source>
        <dbReference type="EMBL" id="KAF9029391.1"/>
    </source>
</evidence>
<protein>
    <submittedName>
        <fullName evidence="1">Uncharacterized protein</fullName>
    </submittedName>
</protein>
<feature type="non-terminal residue" evidence="1">
    <location>
        <position position="99"/>
    </location>
</feature>
<organism evidence="1 2">
    <name type="scientific">Rhodocollybia butyracea</name>
    <dbReference type="NCBI Taxonomy" id="206335"/>
    <lineage>
        <taxon>Eukaryota</taxon>
        <taxon>Fungi</taxon>
        <taxon>Dikarya</taxon>
        <taxon>Basidiomycota</taxon>
        <taxon>Agaricomycotina</taxon>
        <taxon>Agaricomycetes</taxon>
        <taxon>Agaricomycetidae</taxon>
        <taxon>Agaricales</taxon>
        <taxon>Marasmiineae</taxon>
        <taxon>Omphalotaceae</taxon>
        <taxon>Rhodocollybia</taxon>
    </lineage>
</organism>
<comment type="caution">
    <text evidence="1">The sequence shown here is derived from an EMBL/GenBank/DDBJ whole genome shotgun (WGS) entry which is preliminary data.</text>
</comment>
<dbReference type="EMBL" id="JADNRY010000707">
    <property type="protein sequence ID" value="KAF9029391.1"/>
    <property type="molecule type" value="Genomic_DNA"/>
</dbReference>
<proteinExistence type="predicted"/>
<feature type="non-terminal residue" evidence="1">
    <location>
        <position position="1"/>
    </location>
</feature>
<name>A0A9P5TV04_9AGAR</name>
<reference evidence="1" key="1">
    <citation type="submission" date="2020-11" db="EMBL/GenBank/DDBJ databases">
        <authorList>
            <consortium name="DOE Joint Genome Institute"/>
            <person name="Ahrendt S."/>
            <person name="Riley R."/>
            <person name="Andreopoulos W."/>
            <person name="Labutti K."/>
            <person name="Pangilinan J."/>
            <person name="Ruiz-Duenas F.J."/>
            <person name="Barrasa J.M."/>
            <person name="Sanchez-Garcia M."/>
            <person name="Camarero S."/>
            <person name="Miyauchi S."/>
            <person name="Serrano A."/>
            <person name="Linde D."/>
            <person name="Babiker R."/>
            <person name="Drula E."/>
            <person name="Ayuso-Fernandez I."/>
            <person name="Pacheco R."/>
            <person name="Padilla G."/>
            <person name="Ferreira P."/>
            <person name="Barriuso J."/>
            <person name="Kellner H."/>
            <person name="Castanera R."/>
            <person name="Alfaro M."/>
            <person name="Ramirez L."/>
            <person name="Pisabarro A.G."/>
            <person name="Kuo A."/>
            <person name="Tritt A."/>
            <person name="Lipzen A."/>
            <person name="He G."/>
            <person name="Yan M."/>
            <person name="Ng V."/>
            <person name="Cullen D."/>
            <person name="Martin F."/>
            <person name="Rosso M.-N."/>
            <person name="Henrissat B."/>
            <person name="Hibbett D."/>
            <person name="Martinez A.T."/>
            <person name="Grigoriev I.V."/>
        </authorList>
    </citation>
    <scope>NUCLEOTIDE SEQUENCE</scope>
    <source>
        <strain evidence="1">AH 40177</strain>
    </source>
</reference>